<keyword evidence="5 6" id="KW-0067">ATP-binding</keyword>
<dbReference type="PaxDb" id="3218-PP1S53_23V6.1"/>
<feature type="region of interest" description="Disordered" evidence="7">
    <location>
        <begin position="392"/>
        <end position="411"/>
    </location>
</feature>
<dbReference type="RefSeq" id="XP_024377209.1">
    <property type="nucleotide sequence ID" value="XM_024521441.2"/>
</dbReference>
<dbReference type="PROSITE" id="PS00108">
    <property type="entry name" value="PROTEIN_KINASE_ST"/>
    <property type="match status" value="1"/>
</dbReference>
<dbReference type="Gene3D" id="3.30.200.20">
    <property type="entry name" value="Phosphorylase Kinase, domain 1"/>
    <property type="match status" value="1"/>
</dbReference>
<name>A0A2K1KH93_PHYPA</name>
<dbReference type="InterPro" id="IPR011009">
    <property type="entry name" value="Kinase-like_dom_sf"/>
</dbReference>
<reference evidence="9 11" key="2">
    <citation type="journal article" date="2018" name="Plant J.">
        <title>The Physcomitrella patens chromosome-scale assembly reveals moss genome structure and evolution.</title>
        <authorList>
            <person name="Lang D."/>
            <person name="Ullrich K.K."/>
            <person name="Murat F."/>
            <person name="Fuchs J."/>
            <person name="Jenkins J."/>
            <person name="Haas F.B."/>
            <person name="Piednoel M."/>
            <person name="Gundlach H."/>
            <person name="Van Bel M."/>
            <person name="Meyberg R."/>
            <person name="Vives C."/>
            <person name="Morata J."/>
            <person name="Symeonidi A."/>
            <person name="Hiss M."/>
            <person name="Muchero W."/>
            <person name="Kamisugi Y."/>
            <person name="Saleh O."/>
            <person name="Blanc G."/>
            <person name="Decker E.L."/>
            <person name="van Gessel N."/>
            <person name="Grimwood J."/>
            <person name="Hayes R.D."/>
            <person name="Graham S.W."/>
            <person name="Gunter L.E."/>
            <person name="McDaniel S.F."/>
            <person name="Hoernstein S.N.W."/>
            <person name="Larsson A."/>
            <person name="Li F.W."/>
            <person name="Perroud P.F."/>
            <person name="Phillips J."/>
            <person name="Ranjan P."/>
            <person name="Rokshar D.S."/>
            <person name="Rothfels C.J."/>
            <person name="Schneider L."/>
            <person name="Shu S."/>
            <person name="Stevenson D.W."/>
            <person name="Thummler F."/>
            <person name="Tillich M."/>
            <person name="Villarreal Aguilar J.C."/>
            <person name="Widiez T."/>
            <person name="Wong G.K."/>
            <person name="Wymore A."/>
            <person name="Zhang Y."/>
            <person name="Zimmer A.D."/>
            <person name="Quatrano R.S."/>
            <person name="Mayer K.F.X."/>
            <person name="Goodstein D."/>
            <person name="Casacuberta J.M."/>
            <person name="Vandepoele K."/>
            <person name="Reski R."/>
            <person name="Cuming A.C."/>
            <person name="Tuskan G.A."/>
            <person name="Maumus F."/>
            <person name="Salse J."/>
            <person name="Schmutz J."/>
            <person name="Rensing S.A."/>
        </authorList>
    </citation>
    <scope>NUCLEOTIDE SEQUENCE [LARGE SCALE GENOMIC DNA]</scope>
    <source>
        <strain evidence="10 11">cv. Gransden 2004</strain>
    </source>
</reference>
<dbReference type="InterPro" id="IPR000719">
    <property type="entry name" value="Prot_kinase_dom"/>
</dbReference>
<keyword evidence="11" id="KW-1185">Reference proteome</keyword>
<dbReference type="SUPFAM" id="SSF56112">
    <property type="entry name" value="Protein kinase-like (PK-like)"/>
    <property type="match status" value="1"/>
</dbReference>
<evidence type="ECO:0000256" key="6">
    <source>
        <dbReference type="PROSITE-ProRule" id="PRU10141"/>
    </source>
</evidence>
<evidence type="ECO:0000313" key="10">
    <source>
        <dbReference type="EnsemblPlants" id="Pp3c6_26620V3.1"/>
    </source>
</evidence>
<dbReference type="GO" id="GO:0007165">
    <property type="term" value="P:signal transduction"/>
    <property type="evidence" value="ECO:0000318"/>
    <property type="project" value="GO_Central"/>
</dbReference>
<gene>
    <name evidence="10" type="primary">LOC112283110</name>
    <name evidence="9" type="ORF">PHYPA_009525</name>
</gene>
<dbReference type="RefSeq" id="XP_024377208.1">
    <property type="nucleotide sequence ID" value="XM_024521440.2"/>
</dbReference>
<feature type="region of interest" description="Disordered" evidence="7">
    <location>
        <begin position="437"/>
        <end position="460"/>
    </location>
</feature>
<dbReference type="STRING" id="3218.A0A2K1KH93"/>
<evidence type="ECO:0000256" key="4">
    <source>
        <dbReference type="ARBA" id="ARBA00022777"/>
    </source>
</evidence>
<dbReference type="Gramene" id="Pp3c6_26620V3.1">
    <property type="protein sequence ID" value="Pp3c6_26620V3.1"/>
    <property type="gene ID" value="Pp3c6_26620"/>
</dbReference>
<dbReference type="GO" id="GO:0005886">
    <property type="term" value="C:plasma membrane"/>
    <property type="evidence" value="ECO:0000318"/>
    <property type="project" value="GO_Central"/>
</dbReference>
<proteinExistence type="predicted"/>
<dbReference type="Proteomes" id="UP000006727">
    <property type="component" value="Chromosome 6"/>
</dbReference>
<keyword evidence="2" id="KW-0808">Transferase</keyword>
<dbReference type="PANTHER" id="PTHR46146">
    <property type="entry name" value="SERINE/THREONINE-PROTEIN KINASE-LIKE PROTEIN CCR4"/>
    <property type="match status" value="1"/>
</dbReference>
<evidence type="ECO:0000256" key="3">
    <source>
        <dbReference type="ARBA" id="ARBA00022741"/>
    </source>
</evidence>
<organism evidence="9">
    <name type="scientific">Physcomitrium patens</name>
    <name type="common">Spreading-leaved earth moss</name>
    <name type="synonym">Physcomitrella patens</name>
    <dbReference type="NCBI Taxonomy" id="3218"/>
    <lineage>
        <taxon>Eukaryota</taxon>
        <taxon>Viridiplantae</taxon>
        <taxon>Streptophyta</taxon>
        <taxon>Embryophyta</taxon>
        <taxon>Bryophyta</taxon>
        <taxon>Bryophytina</taxon>
        <taxon>Bryopsida</taxon>
        <taxon>Funariidae</taxon>
        <taxon>Funariales</taxon>
        <taxon>Funariaceae</taxon>
        <taxon>Physcomitrium</taxon>
    </lineage>
</organism>
<evidence type="ECO:0000256" key="2">
    <source>
        <dbReference type="ARBA" id="ARBA00022679"/>
    </source>
</evidence>
<dbReference type="RefSeq" id="XP_024377211.1">
    <property type="nucleotide sequence ID" value="XM_024521443.2"/>
</dbReference>
<dbReference type="EMBL" id="ABEU02000006">
    <property type="protein sequence ID" value="PNR53150.1"/>
    <property type="molecule type" value="Genomic_DNA"/>
</dbReference>
<dbReference type="RefSeq" id="XP_024377210.1">
    <property type="nucleotide sequence ID" value="XM_024521442.2"/>
</dbReference>
<dbReference type="AlphaFoldDB" id="A0A2K1KH93"/>
<keyword evidence="3 6" id="KW-0547">Nucleotide-binding</keyword>
<evidence type="ECO:0000256" key="7">
    <source>
        <dbReference type="SAM" id="MobiDB-lite"/>
    </source>
</evidence>
<dbReference type="PANTHER" id="PTHR46146:SF23">
    <property type="entry name" value="PROTEIN KINASE DOMAIN-CONTAINING PROTEIN"/>
    <property type="match status" value="1"/>
</dbReference>
<accession>A0A2K1KH93</accession>
<evidence type="ECO:0000313" key="9">
    <source>
        <dbReference type="EMBL" id="PNR53150.1"/>
    </source>
</evidence>
<feature type="domain" description="Protein kinase" evidence="8">
    <location>
        <begin position="59"/>
        <end position="331"/>
    </location>
</feature>
<feature type="binding site" evidence="6">
    <location>
        <position position="87"/>
    </location>
    <ligand>
        <name>ATP</name>
        <dbReference type="ChEBI" id="CHEBI:30616"/>
    </ligand>
</feature>
<dbReference type="EnsemblPlants" id="Pp3c6_26620V3.2">
    <property type="protein sequence ID" value="Pp3c6_26620V3.2"/>
    <property type="gene ID" value="Pp3c6_26620"/>
</dbReference>
<dbReference type="GO" id="GO:0004672">
    <property type="term" value="F:protein kinase activity"/>
    <property type="evidence" value="ECO:0000318"/>
    <property type="project" value="GO_Central"/>
</dbReference>
<dbReference type="GeneID" id="112283110"/>
<evidence type="ECO:0000313" key="11">
    <source>
        <dbReference type="Proteomes" id="UP000006727"/>
    </source>
</evidence>
<reference evidence="10" key="3">
    <citation type="submission" date="2020-12" db="UniProtKB">
        <authorList>
            <consortium name="EnsemblPlants"/>
        </authorList>
    </citation>
    <scope>IDENTIFICATION</scope>
</reference>
<dbReference type="InterPro" id="IPR008271">
    <property type="entry name" value="Ser/Thr_kinase_AS"/>
</dbReference>
<evidence type="ECO:0000259" key="8">
    <source>
        <dbReference type="PROSITE" id="PS50011"/>
    </source>
</evidence>
<dbReference type="Gramene" id="Pp3c6_26620V3.2">
    <property type="protein sequence ID" value="Pp3c6_26620V3.2"/>
    <property type="gene ID" value="Pp3c6_26620"/>
</dbReference>
<dbReference type="Gene3D" id="1.10.510.10">
    <property type="entry name" value="Transferase(Phosphotransferase) domain 1"/>
    <property type="match status" value="1"/>
</dbReference>
<dbReference type="PROSITE" id="PS00107">
    <property type="entry name" value="PROTEIN_KINASE_ATP"/>
    <property type="match status" value="1"/>
</dbReference>
<dbReference type="InterPro" id="IPR017441">
    <property type="entry name" value="Protein_kinase_ATP_BS"/>
</dbReference>
<keyword evidence="1" id="KW-0723">Serine/threonine-protein kinase</keyword>
<dbReference type="SMART" id="SM00220">
    <property type="entry name" value="S_TKc"/>
    <property type="match status" value="1"/>
</dbReference>
<dbReference type="KEGG" id="ppp:112283110"/>
<keyword evidence="4" id="KW-0418">Kinase</keyword>
<dbReference type="InterPro" id="IPR001245">
    <property type="entry name" value="Ser-Thr/Tyr_kinase_cat_dom"/>
</dbReference>
<dbReference type="OrthoDB" id="4062651at2759"/>
<dbReference type="PROSITE" id="PS50011">
    <property type="entry name" value="PROTEIN_KINASE_DOM"/>
    <property type="match status" value="1"/>
</dbReference>
<protein>
    <recommendedName>
        <fullName evidence="8">Protein kinase domain-containing protein</fullName>
    </recommendedName>
</protein>
<dbReference type="GO" id="GO:0005524">
    <property type="term" value="F:ATP binding"/>
    <property type="evidence" value="ECO:0007669"/>
    <property type="project" value="UniProtKB-UniRule"/>
</dbReference>
<feature type="region of interest" description="Disordered" evidence="7">
    <location>
        <begin position="357"/>
        <end position="379"/>
    </location>
</feature>
<reference evidence="9 11" key="1">
    <citation type="journal article" date="2008" name="Science">
        <title>The Physcomitrella genome reveals evolutionary insights into the conquest of land by plants.</title>
        <authorList>
            <person name="Rensing S."/>
            <person name="Lang D."/>
            <person name="Zimmer A."/>
            <person name="Terry A."/>
            <person name="Salamov A."/>
            <person name="Shapiro H."/>
            <person name="Nishiyama T."/>
            <person name="Perroud P.-F."/>
            <person name="Lindquist E."/>
            <person name="Kamisugi Y."/>
            <person name="Tanahashi T."/>
            <person name="Sakakibara K."/>
            <person name="Fujita T."/>
            <person name="Oishi K."/>
            <person name="Shin-I T."/>
            <person name="Kuroki Y."/>
            <person name="Toyoda A."/>
            <person name="Suzuki Y."/>
            <person name="Hashimoto A."/>
            <person name="Yamaguchi K."/>
            <person name="Sugano A."/>
            <person name="Kohara Y."/>
            <person name="Fujiyama A."/>
            <person name="Anterola A."/>
            <person name="Aoki S."/>
            <person name="Ashton N."/>
            <person name="Barbazuk W.B."/>
            <person name="Barker E."/>
            <person name="Bennetzen J."/>
            <person name="Bezanilla M."/>
            <person name="Blankenship R."/>
            <person name="Cho S.H."/>
            <person name="Dutcher S."/>
            <person name="Estelle M."/>
            <person name="Fawcett J.A."/>
            <person name="Gundlach H."/>
            <person name="Hanada K."/>
            <person name="Heyl A."/>
            <person name="Hicks K.A."/>
            <person name="Hugh J."/>
            <person name="Lohr M."/>
            <person name="Mayer K."/>
            <person name="Melkozernov A."/>
            <person name="Murata T."/>
            <person name="Nelson D."/>
            <person name="Pils B."/>
            <person name="Prigge M."/>
            <person name="Reiss B."/>
            <person name="Renner T."/>
            <person name="Rombauts S."/>
            <person name="Rushton P."/>
            <person name="Sanderfoot A."/>
            <person name="Schween G."/>
            <person name="Shiu S.-H."/>
            <person name="Stueber K."/>
            <person name="Theodoulou F.L."/>
            <person name="Tu H."/>
            <person name="Van de Peer Y."/>
            <person name="Verrier P.J."/>
            <person name="Waters E."/>
            <person name="Wood A."/>
            <person name="Yang L."/>
            <person name="Cove D."/>
            <person name="Cuming A."/>
            <person name="Hasebe M."/>
            <person name="Lucas S."/>
            <person name="Mishler D.B."/>
            <person name="Reski R."/>
            <person name="Grigoriev I."/>
            <person name="Quatrano R.S."/>
            <person name="Boore J.L."/>
        </authorList>
    </citation>
    <scope>NUCLEOTIDE SEQUENCE [LARGE SCALE GENOMIC DNA]</scope>
    <source>
        <strain evidence="10 11">cv. Gransden 2004</strain>
    </source>
</reference>
<evidence type="ECO:0000256" key="1">
    <source>
        <dbReference type="ARBA" id="ARBA00022527"/>
    </source>
</evidence>
<dbReference type="Pfam" id="PF07714">
    <property type="entry name" value="PK_Tyr_Ser-Thr"/>
    <property type="match status" value="1"/>
</dbReference>
<evidence type="ECO:0000256" key="5">
    <source>
        <dbReference type="ARBA" id="ARBA00022840"/>
    </source>
</evidence>
<sequence>MIHFSAMGYLSCRTEAAIGTCESVHLKQKNQLIKKATKPRNIIPRVFSFSELRDATLNFAESRLLGKGSHGLVYKGVLKDGKEVAVKRATHARQLLQDETSFDNELEILSKIWSERFVNLLGYTREEDEKLLVVEYMSNGTLHDNLHDNFKTTLNWMMRIELALQIARGIFTLHSASPPIIHRDIKSSNVLIDETWKARLGDFGLALRGNIEDMLKSSTPPAGTMGYLDPEYETPSDLSTKTDVFSFGILLLEMISGRNAIDLAYEPPCIHEWAIPLIKQGRMDELLDRKLDLPGNIKPLKQLINLALKCVRSSRLRRPSMLCVVDDLKEIQKKVSGSAVDGMTRFVMRGVNAQRPWPAASARRATKVSSHPNHKRLLSRVSRLAEQEATMINSEQEDGPGQTPADDQPTAAEVCSAHVFPDKPVATNTCVEEVPTRISVDEGDDSRVADGSAQDPRTSWRLSTPYSTDYSEVESETTFEDFKSASASFRSSSASATVDIDEEMCDDDAVSSANWLKTHAAKSRSRVSTSKKPSAPLSPCVSPGISHELGLTPPHEPCNNTEAEVMDFVIGEVIGDPLCEISQVQDLITSQYDLVEHPVSRSSSRSGSGSVRLSYQPKLLELQSAQLKAMNEEFRTMPRVGSSDQLEGYVLRTSSARELEAFSLPNDNTGAASRRTAYVAIKTLATTCLGAAVKPCVRLKEEEHLTRTSSYALGT</sequence>
<dbReference type="EnsemblPlants" id="Pp3c6_26620V3.1">
    <property type="protein sequence ID" value="Pp3c6_26620V3.1"/>
    <property type="gene ID" value="Pp3c6_26620"/>
</dbReference>